<comment type="caution">
    <text evidence="8">The sequence shown here is derived from an EMBL/GenBank/DDBJ whole genome shotgun (WGS) entry which is preliminary data.</text>
</comment>
<evidence type="ECO:0000313" key="9">
    <source>
        <dbReference type="Proteomes" id="UP001576776"/>
    </source>
</evidence>
<dbReference type="InterPro" id="IPR010445">
    <property type="entry name" value="LapA_dom"/>
</dbReference>
<keyword evidence="3 6" id="KW-1133">Transmembrane helix</keyword>
<evidence type="ECO:0000256" key="1">
    <source>
        <dbReference type="ARBA" id="ARBA00022475"/>
    </source>
</evidence>
<evidence type="ECO:0000259" key="7">
    <source>
        <dbReference type="Pfam" id="PF06305"/>
    </source>
</evidence>
<keyword evidence="4 6" id="KW-0472">Membrane</keyword>
<evidence type="ECO:0000256" key="2">
    <source>
        <dbReference type="ARBA" id="ARBA00022692"/>
    </source>
</evidence>
<feature type="region of interest" description="Disordered" evidence="5">
    <location>
        <begin position="70"/>
        <end position="108"/>
    </location>
</feature>
<keyword evidence="2 6" id="KW-0812">Transmembrane</keyword>
<accession>A0ABV4Y869</accession>
<reference evidence="8 9" key="1">
    <citation type="submission" date="2024-09" db="EMBL/GenBank/DDBJ databases">
        <title>Floridaenema gen nov. (Aerosakkonemataceae, Aerosakkonematales ord. nov., Cyanobacteria) from benthic tropical and subtropical fresh waters, with the description of four new species.</title>
        <authorList>
            <person name="Moretto J.A."/>
            <person name="Berthold D.E."/>
            <person name="Lefler F.W."/>
            <person name="Huang I.-S."/>
            <person name="Laughinghouse H. IV."/>
        </authorList>
    </citation>
    <scope>NUCLEOTIDE SEQUENCE [LARGE SCALE GENOMIC DNA]</scope>
    <source>
        <strain evidence="8 9">BLCC-F154</strain>
    </source>
</reference>
<dbReference type="EMBL" id="JBHFNS010000019">
    <property type="protein sequence ID" value="MFB2934703.1"/>
    <property type="molecule type" value="Genomic_DNA"/>
</dbReference>
<dbReference type="RefSeq" id="WP_413256229.1">
    <property type="nucleotide sequence ID" value="NZ_JBHFNS010000019.1"/>
</dbReference>
<keyword evidence="1" id="KW-1003">Cell membrane</keyword>
<feature type="transmembrane region" description="Helical" evidence="6">
    <location>
        <begin position="43"/>
        <end position="68"/>
    </location>
</feature>
<dbReference type="Pfam" id="PF06305">
    <property type="entry name" value="LapA_dom"/>
    <property type="match status" value="1"/>
</dbReference>
<organism evidence="8 9">
    <name type="scientific">Floridaenema fluviatile BLCC-F154</name>
    <dbReference type="NCBI Taxonomy" id="3153640"/>
    <lineage>
        <taxon>Bacteria</taxon>
        <taxon>Bacillati</taxon>
        <taxon>Cyanobacteriota</taxon>
        <taxon>Cyanophyceae</taxon>
        <taxon>Oscillatoriophycideae</taxon>
        <taxon>Aerosakkonematales</taxon>
        <taxon>Aerosakkonemataceae</taxon>
        <taxon>Floridanema</taxon>
        <taxon>Floridanema fluviatile</taxon>
    </lineage>
</organism>
<name>A0ABV4Y869_9CYAN</name>
<proteinExistence type="predicted"/>
<evidence type="ECO:0000256" key="5">
    <source>
        <dbReference type="SAM" id="MobiDB-lite"/>
    </source>
</evidence>
<dbReference type="Proteomes" id="UP001576776">
    <property type="component" value="Unassembled WGS sequence"/>
</dbReference>
<keyword evidence="9" id="KW-1185">Reference proteome</keyword>
<evidence type="ECO:0000256" key="3">
    <source>
        <dbReference type="ARBA" id="ARBA00022989"/>
    </source>
</evidence>
<evidence type="ECO:0000256" key="4">
    <source>
        <dbReference type="ARBA" id="ARBA00023136"/>
    </source>
</evidence>
<sequence>MRSLSTLIICLILAVWMMAIAILSVQNATPVTLKFLAYESIRLPVGVVLAFSAAAGAIVGAIVALPLFSPSDTTSTKDFPEENYRTENRQQQTTVGADDWTQKGSTDW</sequence>
<evidence type="ECO:0000313" key="8">
    <source>
        <dbReference type="EMBL" id="MFB2934703.1"/>
    </source>
</evidence>
<feature type="compositionally biased region" description="Basic and acidic residues" evidence="5">
    <location>
        <begin position="78"/>
        <end position="88"/>
    </location>
</feature>
<gene>
    <name evidence="8" type="ORF">ACE1B6_05445</name>
</gene>
<evidence type="ECO:0000256" key="6">
    <source>
        <dbReference type="SAM" id="Phobius"/>
    </source>
</evidence>
<protein>
    <submittedName>
        <fullName evidence="8">Lipopolysaccharide assembly protein LapA domain-containing protein</fullName>
    </submittedName>
</protein>
<feature type="domain" description="Lipopolysaccharide assembly protein A" evidence="7">
    <location>
        <begin position="26"/>
        <end position="66"/>
    </location>
</feature>